<dbReference type="Proteomes" id="UP000681967">
    <property type="component" value="Unassembled WGS sequence"/>
</dbReference>
<feature type="compositionally biased region" description="Polar residues" evidence="1">
    <location>
        <begin position="27"/>
        <end position="69"/>
    </location>
</feature>
<gene>
    <name evidence="7" type="ORF">BYL167_LOCUS25893</name>
    <name evidence="2" type="ORF">CJN711_LOCUS13164</name>
    <name evidence="6" type="ORF">GIL414_LOCUS20673</name>
    <name evidence="3" type="ORF">KQP761_LOCUS19104</name>
    <name evidence="5" type="ORF">UXM345_LOCUS22852</name>
    <name evidence="4" type="ORF">XDN619_LOCUS19338</name>
</gene>
<evidence type="ECO:0000313" key="3">
    <source>
        <dbReference type="EMBL" id="CAF1570233.1"/>
    </source>
</evidence>
<proteinExistence type="predicted"/>
<reference evidence="2" key="1">
    <citation type="submission" date="2021-02" db="EMBL/GenBank/DDBJ databases">
        <authorList>
            <person name="Nowell W R."/>
        </authorList>
    </citation>
    <scope>NUCLEOTIDE SEQUENCE</scope>
</reference>
<evidence type="ECO:0000313" key="7">
    <source>
        <dbReference type="EMBL" id="CAF4260024.1"/>
    </source>
</evidence>
<evidence type="ECO:0000313" key="5">
    <source>
        <dbReference type="EMBL" id="CAF4111400.1"/>
    </source>
</evidence>
<accession>A0A814Y4E0</accession>
<dbReference type="AlphaFoldDB" id="A0A814Y4E0"/>
<dbReference type="EMBL" id="CAJOBH010027721">
    <property type="protein sequence ID" value="CAF4260024.1"/>
    <property type="molecule type" value="Genomic_DNA"/>
</dbReference>
<protein>
    <submittedName>
        <fullName evidence="2">Uncharacterized protein</fullName>
    </submittedName>
</protein>
<dbReference type="Proteomes" id="UP000663887">
    <property type="component" value="Unassembled WGS sequence"/>
</dbReference>
<evidence type="ECO:0000313" key="8">
    <source>
        <dbReference type="Proteomes" id="UP000663855"/>
    </source>
</evidence>
<dbReference type="Proteomes" id="UP000663855">
    <property type="component" value="Unassembled WGS sequence"/>
</dbReference>
<evidence type="ECO:0000313" key="6">
    <source>
        <dbReference type="EMBL" id="CAF4178225.1"/>
    </source>
</evidence>
<name>A0A814Y4E0_9BILA</name>
<sequence length="100" mass="11007">MDNYKRKTLDSYFCSSTQKKKTSISKVGQSQDGMDQNLTLQTFNANTSHDINNEPAETSQSKDTTTSEVSLDFDVVDISHPSQDPPAQPKLASSSFAKKS</sequence>
<dbReference type="EMBL" id="CAJNOV010005775">
    <property type="protein sequence ID" value="CAF1224272.1"/>
    <property type="molecule type" value="Genomic_DNA"/>
</dbReference>
<dbReference type="EMBL" id="CAJNOW010009797">
    <property type="protein sequence ID" value="CAF1570233.1"/>
    <property type="molecule type" value="Genomic_DNA"/>
</dbReference>
<comment type="caution">
    <text evidence="2">The sequence shown here is derived from an EMBL/GenBank/DDBJ whole genome shotgun (WGS) entry which is preliminary data.</text>
</comment>
<dbReference type="Proteomes" id="UP000663834">
    <property type="component" value="Unassembled WGS sequence"/>
</dbReference>
<evidence type="ECO:0000313" key="4">
    <source>
        <dbReference type="EMBL" id="CAF2104254.1"/>
    </source>
</evidence>
<dbReference type="EMBL" id="CAJOBF010003836">
    <property type="protein sequence ID" value="CAF4111400.1"/>
    <property type="molecule type" value="Genomic_DNA"/>
</dbReference>
<feature type="region of interest" description="Disordered" evidence="1">
    <location>
        <begin position="17"/>
        <end position="100"/>
    </location>
</feature>
<dbReference type="Proteomes" id="UP000681720">
    <property type="component" value="Unassembled WGS sequence"/>
</dbReference>
<evidence type="ECO:0000256" key="1">
    <source>
        <dbReference type="SAM" id="MobiDB-lite"/>
    </source>
</evidence>
<dbReference type="EMBL" id="CAJNRG010008430">
    <property type="protein sequence ID" value="CAF2104254.1"/>
    <property type="molecule type" value="Genomic_DNA"/>
</dbReference>
<evidence type="ECO:0000313" key="2">
    <source>
        <dbReference type="EMBL" id="CAF1224272.1"/>
    </source>
</evidence>
<organism evidence="2 8">
    <name type="scientific">Rotaria magnacalcarata</name>
    <dbReference type="NCBI Taxonomy" id="392030"/>
    <lineage>
        <taxon>Eukaryota</taxon>
        <taxon>Metazoa</taxon>
        <taxon>Spiralia</taxon>
        <taxon>Gnathifera</taxon>
        <taxon>Rotifera</taxon>
        <taxon>Eurotatoria</taxon>
        <taxon>Bdelloidea</taxon>
        <taxon>Philodinida</taxon>
        <taxon>Philodinidae</taxon>
        <taxon>Rotaria</taxon>
    </lineage>
</organism>
<dbReference type="EMBL" id="CAJOBJ010014763">
    <property type="protein sequence ID" value="CAF4178225.1"/>
    <property type="molecule type" value="Genomic_DNA"/>
</dbReference>
<feature type="compositionally biased region" description="Polar residues" evidence="1">
    <location>
        <begin position="91"/>
        <end position="100"/>
    </location>
</feature>
<dbReference type="Proteomes" id="UP000663842">
    <property type="component" value="Unassembled WGS sequence"/>
</dbReference>